<gene>
    <name evidence="11" type="primary">KAFR0G00810</name>
    <name evidence="11" type="ORF">KAFR_0G00810</name>
</gene>
<evidence type="ECO:0000256" key="7">
    <source>
        <dbReference type="ARBA" id="ARBA00023306"/>
    </source>
</evidence>
<keyword evidence="10" id="KW-0175">Coiled coil</keyword>
<keyword evidence="12" id="KW-1185">Reference proteome</keyword>
<evidence type="ECO:0000256" key="5">
    <source>
        <dbReference type="ARBA" id="ARBA00022838"/>
    </source>
</evidence>
<organism evidence="11 12">
    <name type="scientific">Kazachstania africana (strain ATCC 22294 / BCRC 22015 / CBS 2517 / CECT 1963 / NBRC 1671 / NRRL Y-8276)</name>
    <name type="common">Yeast</name>
    <name type="synonym">Kluyveromyces africanus</name>
    <dbReference type="NCBI Taxonomy" id="1071382"/>
    <lineage>
        <taxon>Eukaryota</taxon>
        <taxon>Fungi</taxon>
        <taxon>Dikarya</taxon>
        <taxon>Ascomycota</taxon>
        <taxon>Saccharomycotina</taxon>
        <taxon>Saccharomycetes</taxon>
        <taxon>Saccharomycetales</taxon>
        <taxon>Saccharomycetaceae</taxon>
        <taxon>Kazachstania</taxon>
    </lineage>
</organism>
<dbReference type="InterPro" id="IPR016851">
    <property type="entry name" value="Nnf1"/>
</dbReference>
<evidence type="ECO:0000256" key="9">
    <source>
        <dbReference type="PIRNR" id="PIRNR027153"/>
    </source>
</evidence>
<reference evidence="11 12" key="1">
    <citation type="journal article" date="2011" name="Proc. Natl. Acad. Sci. U.S.A.">
        <title>Evolutionary erosion of yeast sex chromosomes by mating-type switching accidents.</title>
        <authorList>
            <person name="Gordon J.L."/>
            <person name="Armisen D."/>
            <person name="Proux-Wera E."/>
            <person name="Oheigeartaigh S.S."/>
            <person name="Byrne K.P."/>
            <person name="Wolfe K.H."/>
        </authorList>
    </citation>
    <scope>NUCLEOTIDE SEQUENCE [LARGE SCALE GENOMIC DNA]</scope>
    <source>
        <strain evidence="12">ATCC 22294 / BCRC 22015 / CBS 2517 / CECT 1963 / NBRC 1671 / NRRL Y-8276</strain>
    </source>
</reference>
<keyword evidence="8 9" id="KW-0137">Centromere</keyword>
<dbReference type="InterPro" id="IPR007128">
    <property type="entry name" value="PMF1/Nnf1"/>
</dbReference>
<keyword evidence="7 9" id="KW-0131">Cell cycle</keyword>
<dbReference type="OrthoDB" id="18453at2759"/>
<evidence type="ECO:0000256" key="10">
    <source>
        <dbReference type="SAM" id="Coils"/>
    </source>
</evidence>
<comment type="subcellular location">
    <subcellularLocation>
        <location evidence="1 9">Chromosome</location>
        <location evidence="1 9">Centromere</location>
        <location evidence="1 9">Kinetochore</location>
    </subcellularLocation>
    <subcellularLocation>
        <location evidence="9">Nucleus</location>
    </subcellularLocation>
    <text evidence="9">Associated with the kinetochore.</text>
</comment>
<protein>
    <recommendedName>
        <fullName evidence="9">Kinetochore-associated protein</fullName>
    </recommendedName>
</protein>
<feature type="coiled-coil region" evidence="10">
    <location>
        <begin position="138"/>
        <end position="179"/>
    </location>
</feature>
<accession>H2AXL4</accession>
<evidence type="ECO:0000256" key="2">
    <source>
        <dbReference type="ARBA" id="ARBA00022454"/>
    </source>
</evidence>
<evidence type="ECO:0000256" key="3">
    <source>
        <dbReference type="ARBA" id="ARBA00022618"/>
    </source>
</evidence>
<keyword evidence="3 9" id="KW-0132">Cell division</keyword>
<proteinExistence type="predicted"/>
<evidence type="ECO:0000313" key="12">
    <source>
        <dbReference type="Proteomes" id="UP000005220"/>
    </source>
</evidence>
<dbReference type="GO" id="GO:0000444">
    <property type="term" value="C:MIS12/MIND type complex"/>
    <property type="evidence" value="ECO:0007669"/>
    <property type="project" value="UniProtKB-UniRule"/>
</dbReference>
<keyword evidence="2 9" id="KW-0158">Chromosome</keyword>
<evidence type="ECO:0000256" key="1">
    <source>
        <dbReference type="ARBA" id="ARBA00004629"/>
    </source>
</evidence>
<dbReference type="Proteomes" id="UP000005220">
    <property type="component" value="Chromosome 7"/>
</dbReference>
<dbReference type="GeneID" id="13884605"/>
<dbReference type="EMBL" id="HE650827">
    <property type="protein sequence ID" value="CCF59114.1"/>
    <property type="molecule type" value="Genomic_DNA"/>
</dbReference>
<dbReference type="KEGG" id="kaf:KAFR_0G00810"/>
<evidence type="ECO:0000256" key="6">
    <source>
        <dbReference type="ARBA" id="ARBA00023242"/>
    </source>
</evidence>
<dbReference type="GO" id="GO:0005634">
    <property type="term" value="C:nucleus"/>
    <property type="evidence" value="ECO:0007669"/>
    <property type="project" value="UniProtKB-SubCell"/>
</dbReference>
<keyword evidence="5 9" id="KW-0995">Kinetochore</keyword>
<sequence length="208" mass="24583">MTNTNSKGEGIRYIRLNQVFNKALSQSILKFQNQEKINSCFPKYSKTRLGKVHLMNCQKQVSEFWTELSHREFEEILKDRDVKNKLNELDALINFAKERLQEKEQYHQEDDNKQVSVTDLSAEQFINCSLYSQRVRASKDLDSRLETINELNRNLEQELKELEKELNTEIDDLENIKRTYLGHVANQPPDRELAQGLNDMLIELQENY</sequence>
<evidence type="ECO:0000256" key="4">
    <source>
        <dbReference type="ARBA" id="ARBA00022776"/>
    </source>
</evidence>
<keyword evidence="4 9" id="KW-0498">Mitosis</keyword>
<name>H2AXL4_KAZAF</name>
<evidence type="ECO:0000256" key="8">
    <source>
        <dbReference type="ARBA" id="ARBA00023328"/>
    </source>
</evidence>
<dbReference type="GO" id="GO:0051301">
    <property type="term" value="P:cell division"/>
    <property type="evidence" value="ECO:0007669"/>
    <property type="project" value="UniProtKB-UniRule"/>
</dbReference>
<dbReference type="PIRSF" id="PIRSF027153">
    <property type="entry name" value="Nnf1p"/>
    <property type="match status" value="1"/>
</dbReference>
<keyword evidence="6 9" id="KW-0539">Nucleus</keyword>
<dbReference type="PANTHER" id="PTHR15459:SF3">
    <property type="entry name" value="POLYAMINE-MODULATED FACTOR 1"/>
    <property type="match status" value="1"/>
</dbReference>
<dbReference type="AlphaFoldDB" id="H2AXL4"/>
<dbReference type="GO" id="GO:0007059">
    <property type="term" value="P:chromosome segregation"/>
    <property type="evidence" value="ECO:0007669"/>
    <property type="project" value="UniProtKB-UniRule"/>
</dbReference>
<dbReference type="HOGENOM" id="CLU_117280_0_0_1"/>
<dbReference type="InParanoid" id="H2AXL4"/>
<evidence type="ECO:0000313" key="11">
    <source>
        <dbReference type="EMBL" id="CCF59114.1"/>
    </source>
</evidence>
<dbReference type="eggNOG" id="ENOG502RZTQ">
    <property type="taxonomic scope" value="Eukaryota"/>
</dbReference>
<dbReference type="FunCoup" id="H2AXL4">
    <property type="interactions" value="95"/>
</dbReference>
<dbReference type="PANTHER" id="PTHR15459">
    <property type="entry name" value="POLYAMINE-MODULATED FACTOR 1"/>
    <property type="match status" value="1"/>
</dbReference>
<dbReference type="Pfam" id="PF03980">
    <property type="entry name" value="Nnf1"/>
    <property type="match status" value="1"/>
</dbReference>
<dbReference type="RefSeq" id="XP_003958249.1">
    <property type="nucleotide sequence ID" value="XM_003958200.1"/>
</dbReference>